<dbReference type="OrthoDB" id="3729283at2"/>
<dbReference type="AlphaFoldDB" id="A0A1G6ZIV0"/>
<evidence type="ECO:0000313" key="2">
    <source>
        <dbReference type="Proteomes" id="UP000198546"/>
    </source>
</evidence>
<reference evidence="1 2" key="1">
    <citation type="submission" date="2016-10" db="EMBL/GenBank/DDBJ databases">
        <authorList>
            <person name="de Groot N.N."/>
        </authorList>
    </citation>
    <scope>NUCLEOTIDE SEQUENCE [LARGE SCALE GENOMIC DNA]</scope>
    <source>
        <strain evidence="1 2">MON 2.2</strain>
    </source>
</reference>
<evidence type="ECO:0000313" key="1">
    <source>
        <dbReference type="EMBL" id="SDE02431.1"/>
    </source>
</evidence>
<keyword evidence="2" id="KW-1185">Reference proteome</keyword>
<dbReference type="EMBL" id="LT629688">
    <property type="protein sequence ID" value="SDE02431.1"/>
    <property type="molecule type" value="Genomic_DNA"/>
</dbReference>
<sequence>MGTIDRRTVAAVRPRRRLVRGLAAATLALGLTAGVGGCGFDVQTLQPYTPAAGVNIDVSTEPGVGPTTMVRNLLVVSRSDGEGYLSAGLVVERPDELVDVSGVPIGPDGERGAPLEVTLGGDYALDPADGLVVLTTDRPVITVSGEGVVDGLTAELTLTFREGGEATLVVPIVGLAQHFRTVSPSPAPSASPSPSSTPS</sequence>
<organism evidence="1 2">
    <name type="scientific">Auraticoccus monumenti</name>
    <dbReference type="NCBI Taxonomy" id="675864"/>
    <lineage>
        <taxon>Bacteria</taxon>
        <taxon>Bacillati</taxon>
        <taxon>Actinomycetota</taxon>
        <taxon>Actinomycetes</taxon>
        <taxon>Propionibacteriales</taxon>
        <taxon>Propionibacteriaceae</taxon>
        <taxon>Auraticoccus</taxon>
    </lineage>
</organism>
<dbReference type="STRING" id="675864.SAMN04489747_2306"/>
<dbReference type="Proteomes" id="UP000198546">
    <property type="component" value="Chromosome i"/>
</dbReference>
<evidence type="ECO:0008006" key="3">
    <source>
        <dbReference type="Google" id="ProtNLM"/>
    </source>
</evidence>
<protein>
    <recommendedName>
        <fullName evidence="3">Copper(I)-binding protein</fullName>
    </recommendedName>
</protein>
<dbReference type="RefSeq" id="WP_090593660.1">
    <property type="nucleotide sequence ID" value="NZ_LT629688.1"/>
</dbReference>
<gene>
    <name evidence="1" type="ORF">SAMN04489747_2306</name>
</gene>
<name>A0A1G6ZIV0_9ACTN</name>
<accession>A0A1G6ZIV0</accession>
<proteinExistence type="predicted"/>